<dbReference type="EMBL" id="GGEC01059464">
    <property type="protein sequence ID" value="MBX39948.1"/>
    <property type="molecule type" value="Transcribed_RNA"/>
</dbReference>
<name>A0A2P2NBS7_RHIMU</name>
<protein>
    <submittedName>
        <fullName evidence="1">Uncharacterized protein</fullName>
    </submittedName>
</protein>
<accession>A0A2P2NBS7</accession>
<proteinExistence type="predicted"/>
<sequence>MNRAFHFFPIVLEEKRVEEEGVGRV</sequence>
<organism evidence="1">
    <name type="scientific">Rhizophora mucronata</name>
    <name type="common">Asiatic mangrove</name>
    <dbReference type="NCBI Taxonomy" id="61149"/>
    <lineage>
        <taxon>Eukaryota</taxon>
        <taxon>Viridiplantae</taxon>
        <taxon>Streptophyta</taxon>
        <taxon>Embryophyta</taxon>
        <taxon>Tracheophyta</taxon>
        <taxon>Spermatophyta</taxon>
        <taxon>Magnoliopsida</taxon>
        <taxon>eudicotyledons</taxon>
        <taxon>Gunneridae</taxon>
        <taxon>Pentapetalae</taxon>
        <taxon>rosids</taxon>
        <taxon>fabids</taxon>
        <taxon>Malpighiales</taxon>
        <taxon>Rhizophoraceae</taxon>
        <taxon>Rhizophora</taxon>
    </lineage>
</organism>
<evidence type="ECO:0000313" key="1">
    <source>
        <dbReference type="EMBL" id="MBX39948.1"/>
    </source>
</evidence>
<reference evidence="1" key="1">
    <citation type="submission" date="2018-02" db="EMBL/GenBank/DDBJ databases">
        <title>Rhizophora mucronata_Transcriptome.</title>
        <authorList>
            <person name="Meera S.P."/>
            <person name="Sreeshan A."/>
            <person name="Augustine A."/>
        </authorList>
    </citation>
    <scope>NUCLEOTIDE SEQUENCE</scope>
    <source>
        <tissue evidence="1">Leaf</tissue>
    </source>
</reference>
<dbReference type="AlphaFoldDB" id="A0A2P2NBS7"/>